<dbReference type="InterPro" id="IPR011757">
    <property type="entry name" value="Lytic_transglycosylase_MltB"/>
</dbReference>
<keyword evidence="4" id="KW-1185">Reference proteome</keyword>
<evidence type="ECO:0000313" key="3">
    <source>
        <dbReference type="EMBL" id="NJA87733.1"/>
    </source>
</evidence>
<feature type="region of interest" description="Disordered" evidence="1">
    <location>
        <begin position="1"/>
        <end position="24"/>
    </location>
</feature>
<dbReference type="CDD" id="cd13399">
    <property type="entry name" value="Slt35-like"/>
    <property type="match status" value="1"/>
</dbReference>
<dbReference type="Pfam" id="PF13406">
    <property type="entry name" value="SLT_2"/>
    <property type="match status" value="1"/>
</dbReference>
<evidence type="ECO:0000256" key="1">
    <source>
        <dbReference type="SAM" id="MobiDB-lite"/>
    </source>
</evidence>
<dbReference type="PANTHER" id="PTHR30163">
    <property type="entry name" value="MEMBRANE-BOUND LYTIC MUREIN TRANSGLYCOSYLASE B"/>
    <property type="match status" value="1"/>
</dbReference>
<reference evidence="4" key="1">
    <citation type="submission" date="2020-03" db="EMBL/GenBank/DDBJ databases">
        <title>Whole-genome sequence of the purple nonsulfur bacterium Rhodocyclus tenuis DSM112.</title>
        <authorList>
            <person name="Kyndt J.A."/>
            <person name="Meyer T.E."/>
        </authorList>
    </citation>
    <scope>NUCLEOTIDE SEQUENCE [LARGE SCALE GENOMIC DNA]</scope>
    <source>
        <strain evidence="4">DSM 112</strain>
    </source>
</reference>
<dbReference type="InterPro" id="IPR043426">
    <property type="entry name" value="MltB-like"/>
</dbReference>
<dbReference type="Gene3D" id="1.10.8.350">
    <property type="entry name" value="Bacterial muramidase"/>
    <property type="match status" value="1"/>
</dbReference>
<evidence type="ECO:0000313" key="4">
    <source>
        <dbReference type="Proteomes" id="UP000720344"/>
    </source>
</evidence>
<dbReference type="InterPro" id="IPR031304">
    <property type="entry name" value="SLT_2"/>
</dbReference>
<feature type="domain" description="Transglycosylase SLT" evidence="2">
    <location>
        <begin position="100"/>
        <end position="392"/>
    </location>
</feature>
<protein>
    <submittedName>
        <fullName evidence="3">Lytic murein transglycosylase B</fullName>
    </submittedName>
</protein>
<dbReference type="EMBL" id="JAATWB010000001">
    <property type="protein sequence ID" value="NJA87733.1"/>
    <property type="molecule type" value="Genomic_DNA"/>
</dbReference>
<dbReference type="InterPro" id="IPR023346">
    <property type="entry name" value="Lysozyme-like_dom_sf"/>
</dbReference>
<proteinExistence type="predicted"/>
<name>A0ABX0WDA5_9RHOO</name>
<evidence type="ECO:0000259" key="2">
    <source>
        <dbReference type="Pfam" id="PF13406"/>
    </source>
</evidence>
<dbReference type="Proteomes" id="UP000720344">
    <property type="component" value="Unassembled WGS sequence"/>
</dbReference>
<sequence>MIAASAPSGALPAPRHSSRRAAALSSPYRGDRCLKPFRLLLPLLCAAIASLAHAHAETSGHPHAHAAATTSKAHNHAALPATHTHRGAAAHASRAPFGADEEVTSFIADMQARHGFDGDTLRRYFASISPNAQVLRAIAPAAAPEQQRSWERYRARFVNERRTRNGLRFWRDNADTLRRAEAEFGVPAEIVCAIIGVETEYGANTGRFGVFEALATLAFHYPARSEFFRDELEAFLLMSRDAGAPVLAQQGSYAGAIGIPQFMPSSVRRHALDYDGDGRIDLAHSRADAIGSVARFLANHGWQRYTPVAAPARVSGDPTPLLAAGLKPSRSVAELARAGVTTNADGTRPAALIDLVSPDAETEYWVGFENFWLISRYNRSSFYAMAVYQLAEALRTEHAEDAQRADPGTAR</sequence>
<organism evidence="3 4">
    <name type="scientific">Rhodocyclus gracilis</name>
    <dbReference type="NCBI Taxonomy" id="2929842"/>
    <lineage>
        <taxon>Bacteria</taxon>
        <taxon>Pseudomonadati</taxon>
        <taxon>Pseudomonadota</taxon>
        <taxon>Betaproteobacteria</taxon>
        <taxon>Rhodocyclales</taxon>
        <taxon>Rhodocyclaceae</taxon>
        <taxon>Rhodocyclus</taxon>
    </lineage>
</organism>
<comment type="caution">
    <text evidence="3">The sequence shown here is derived from an EMBL/GenBank/DDBJ whole genome shotgun (WGS) entry which is preliminary data.</text>
</comment>
<dbReference type="SUPFAM" id="SSF53955">
    <property type="entry name" value="Lysozyme-like"/>
    <property type="match status" value="1"/>
</dbReference>
<dbReference type="Gene3D" id="1.10.530.10">
    <property type="match status" value="1"/>
</dbReference>
<dbReference type="NCBIfam" id="TIGR02282">
    <property type="entry name" value="MltB"/>
    <property type="match status" value="1"/>
</dbReference>
<gene>
    <name evidence="3" type="primary">mltB</name>
    <name evidence="3" type="ORF">HCX48_00640</name>
</gene>
<accession>A0ABX0WDA5</accession>
<dbReference type="PANTHER" id="PTHR30163:SF9">
    <property type="entry name" value="MEMBRANE-BOUND LYTIC MUREIN TRANSGLYCOSYLASE B"/>
    <property type="match status" value="1"/>
</dbReference>